<protein>
    <submittedName>
        <fullName evidence="1">Uncharacterized protein</fullName>
    </submittedName>
</protein>
<comment type="caution">
    <text evidence="1">The sequence shown here is derived from an EMBL/GenBank/DDBJ whole genome shotgun (WGS) entry which is preliminary data.</text>
</comment>
<gene>
    <name evidence="1" type="ORF">CWE23_03650</name>
</gene>
<accession>A0AA94EHK8</accession>
<dbReference type="AlphaFoldDB" id="A0AA94EHK8"/>
<name>A0AA94EHK8_9GAMM</name>
<evidence type="ECO:0000313" key="1">
    <source>
        <dbReference type="EMBL" id="RUO45125.1"/>
    </source>
</evidence>
<evidence type="ECO:0000313" key="2">
    <source>
        <dbReference type="Proteomes" id="UP000286680"/>
    </source>
</evidence>
<reference evidence="2" key="1">
    <citation type="journal article" date="2018" name="Front. Microbiol.">
        <title>Genome-Based Analysis Reveals the Taxonomy and Diversity of the Family Idiomarinaceae.</title>
        <authorList>
            <person name="Liu Y."/>
            <person name="Lai Q."/>
            <person name="Shao Z."/>
        </authorList>
    </citation>
    <scope>NUCLEOTIDE SEQUENCE [LARGE SCALE GENOMIC DNA]</scope>
    <source>
        <strain evidence="2">SN-14</strain>
    </source>
</reference>
<dbReference type="EMBL" id="PIPS01000001">
    <property type="protein sequence ID" value="RUO45125.1"/>
    <property type="molecule type" value="Genomic_DNA"/>
</dbReference>
<organism evidence="1 2">
    <name type="scientific">Idiomarina aquatica</name>
    <dbReference type="NCBI Taxonomy" id="1327752"/>
    <lineage>
        <taxon>Bacteria</taxon>
        <taxon>Pseudomonadati</taxon>
        <taxon>Pseudomonadota</taxon>
        <taxon>Gammaproteobacteria</taxon>
        <taxon>Alteromonadales</taxon>
        <taxon>Idiomarinaceae</taxon>
        <taxon>Idiomarina</taxon>
    </lineage>
</organism>
<sequence>MLASTRNIHSERTISNKGAVLIRARATNYAQQQRPDIRTQFFLINFYTSPAQLDLHNKRSTYMCSWRFLVNPPRALTEAGLLCGSLAPKPQATAKAQAAAHEACRRHALLVFAVFDEVVDDGWIGEG</sequence>
<proteinExistence type="predicted"/>
<dbReference type="Proteomes" id="UP000286680">
    <property type="component" value="Unassembled WGS sequence"/>
</dbReference>
<keyword evidence="2" id="KW-1185">Reference proteome</keyword>